<evidence type="ECO:0000256" key="9">
    <source>
        <dbReference type="SAM" id="Coils"/>
    </source>
</evidence>
<dbReference type="PANTHER" id="PTHR23502:SF12">
    <property type="entry name" value="MULTIDRUG TRANSPORTER, PUTATIVE (AFU_ORTHOLOGUE AFUA_1G06440)-RELATED"/>
    <property type="match status" value="1"/>
</dbReference>
<dbReference type="PROSITE" id="PS00216">
    <property type="entry name" value="SUGAR_TRANSPORT_1"/>
    <property type="match status" value="1"/>
</dbReference>
<dbReference type="GO" id="GO:0022857">
    <property type="term" value="F:transmembrane transporter activity"/>
    <property type="evidence" value="ECO:0007669"/>
    <property type="project" value="InterPro"/>
</dbReference>
<feature type="coiled-coil region" evidence="9">
    <location>
        <begin position="458"/>
        <end position="489"/>
    </location>
</feature>
<comment type="function">
    <text evidence="6">MFS transporter; part of the gene cluster that mediates the biosynthesis of cercosporin, a light-activated, non-host-selective toxin. The perylenequinone chromophore of cercosporin absorbs light energy to attain an electronically-activated triplet state and produces active oxygen species such as the hydroxyl radical, superoxide, hydrogen peroxide or singlet oxygen upon reaction with oxygen molecules. These reactive oxygen species cause damage to various cellular components including lipids, proteins and nucleic acids. Responsible for secretion and accumulation of cercosporin, but does not play any roles in self-protection against the toxicity of cercosporin.</text>
</comment>
<comment type="subcellular location">
    <subcellularLocation>
        <location evidence="1">Membrane</location>
        <topology evidence="1">Multi-pass membrane protein</topology>
    </subcellularLocation>
</comment>
<dbReference type="PANTHER" id="PTHR23502">
    <property type="entry name" value="MAJOR FACILITATOR SUPERFAMILY"/>
    <property type="match status" value="1"/>
</dbReference>
<evidence type="ECO:0000256" key="3">
    <source>
        <dbReference type="ARBA" id="ARBA00022989"/>
    </source>
</evidence>
<keyword evidence="3 10" id="KW-1133">Transmembrane helix</keyword>
<keyword evidence="2 10" id="KW-0812">Transmembrane</keyword>
<dbReference type="CDD" id="cd17323">
    <property type="entry name" value="MFS_Tpo1_MDR_like"/>
    <property type="match status" value="1"/>
</dbReference>
<dbReference type="SUPFAM" id="SSF103473">
    <property type="entry name" value="MFS general substrate transporter"/>
    <property type="match status" value="1"/>
</dbReference>
<feature type="transmembrane region" description="Helical" evidence="10">
    <location>
        <begin position="183"/>
        <end position="202"/>
    </location>
</feature>
<dbReference type="RefSeq" id="XP_033591639.1">
    <property type="nucleotide sequence ID" value="XM_033730826.1"/>
</dbReference>
<evidence type="ECO:0000256" key="10">
    <source>
        <dbReference type="SAM" id="Phobius"/>
    </source>
</evidence>
<gene>
    <name evidence="12" type="ORF">BDY17DRAFT_247490</name>
</gene>
<dbReference type="InterPro" id="IPR011701">
    <property type="entry name" value="MFS"/>
</dbReference>
<organism evidence="12 13">
    <name type="scientific">Neohortaea acidophila</name>
    <dbReference type="NCBI Taxonomy" id="245834"/>
    <lineage>
        <taxon>Eukaryota</taxon>
        <taxon>Fungi</taxon>
        <taxon>Dikarya</taxon>
        <taxon>Ascomycota</taxon>
        <taxon>Pezizomycotina</taxon>
        <taxon>Dothideomycetes</taxon>
        <taxon>Dothideomycetidae</taxon>
        <taxon>Mycosphaerellales</taxon>
        <taxon>Teratosphaeriaceae</taxon>
        <taxon>Neohortaea</taxon>
    </lineage>
</organism>
<dbReference type="GO" id="GO:0042908">
    <property type="term" value="P:xenobiotic transport"/>
    <property type="evidence" value="ECO:0007669"/>
    <property type="project" value="UniProtKB-ARBA"/>
</dbReference>
<comment type="similarity">
    <text evidence="5">Belongs to the major facilitator superfamily. CAR1 family.</text>
</comment>
<feature type="transmembrane region" description="Helical" evidence="10">
    <location>
        <begin position="66"/>
        <end position="84"/>
    </location>
</feature>
<protein>
    <recommendedName>
        <fullName evidence="7">Cercosporin MFS transporter CTB4</fullName>
    </recommendedName>
    <alternativeName>
        <fullName evidence="8">Cercosporin toxin biosynthesis cluster protein 4</fullName>
    </alternativeName>
</protein>
<dbReference type="FunFam" id="1.20.1250.20:FF:000011">
    <property type="entry name" value="MFS multidrug transporter, putative"/>
    <property type="match status" value="1"/>
</dbReference>
<name>A0A6A6PY76_9PEZI</name>
<dbReference type="GeneID" id="54471828"/>
<dbReference type="Proteomes" id="UP000799767">
    <property type="component" value="Unassembled WGS sequence"/>
</dbReference>
<accession>A0A6A6PY76</accession>
<dbReference type="GO" id="GO:0140115">
    <property type="term" value="P:export across plasma membrane"/>
    <property type="evidence" value="ECO:0007669"/>
    <property type="project" value="UniProtKB-ARBA"/>
</dbReference>
<evidence type="ECO:0000256" key="1">
    <source>
        <dbReference type="ARBA" id="ARBA00004141"/>
    </source>
</evidence>
<keyword evidence="9" id="KW-0175">Coiled coil</keyword>
<feature type="transmembrane region" description="Helical" evidence="10">
    <location>
        <begin position="96"/>
        <end position="114"/>
    </location>
</feature>
<evidence type="ECO:0000256" key="6">
    <source>
        <dbReference type="ARBA" id="ARBA00053977"/>
    </source>
</evidence>
<evidence type="ECO:0000256" key="4">
    <source>
        <dbReference type="ARBA" id="ARBA00023136"/>
    </source>
</evidence>
<evidence type="ECO:0000313" key="12">
    <source>
        <dbReference type="EMBL" id="KAF2485070.1"/>
    </source>
</evidence>
<reference evidence="12" key="1">
    <citation type="journal article" date="2020" name="Stud. Mycol.">
        <title>101 Dothideomycetes genomes: a test case for predicting lifestyles and emergence of pathogens.</title>
        <authorList>
            <person name="Haridas S."/>
            <person name="Albert R."/>
            <person name="Binder M."/>
            <person name="Bloem J."/>
            <person name="Labutti K."/>
            <person name="Salamov A."/>
            <person name="Andreopoulos B."/>
            <person name="Baker S."/>
            <person name="Barry K."/>
            <person name="Bills G."/>
            <person name="Bluhm B."/>
            <person name="Cannon C."/>
            <person name="Castanera R."/>
            <person name="Culley D."/>
            <person name="Daum C."/>
            <person name="Ezra D."/>
            <person name="Gonzalez J."/>
            <person name="Henrissat B."/>
            <person name="Kuo A."/>
            <person name="Liang C."/>
            <person name="Lipzen A."/>
            <person name="Lutzoni F."/>
            <person name="Magnuson J."/>
            <person name="Mondo S."/>
            <person name="Nolan M."/>
            <person name="Ohm R."/>
            <person name="Pangilinan J."/>
            <person name="Park H.-J."/>
            <person name="Ramirez L."/>
            <person name="Alfaro M."/>
            <person name="Sun H."/>
            <person name="Tritt A."/>
            <person name="Yoshinaga Y."/>
            <person name="Zwiers L.-H."/>
            <person name="Turgeon B."/>
            <person name="Goodwin S."/>
            <person name="Spatafora J."/>
            <person name="Crous P."/>
            <person name="Grigoriev I."/>
        </authorList>
    </citation>
    <scope>NUCLEOTIDE SEQUENCE</scope>
    <source>
        <strain evidence="12">CBS 113389</strain>
    </source>
</reference>
<dbReference type="GO" id="GO:0005886">
    <property type="term" value="C:plasma membrane"/>
    <property type="evidence" value="ECO:0007669"/>
    <property type="project" value="TreeGrafter"/>
</dbReference>
<sequence length="519" mass="56598">MTSDAQYEVDFEWEEDNPLNWPTWYKTLIIFVMSYSTTCVVLTSTSFTSAIPGLEKSFGISDAEGILGVTTYLLGIAVGALFLAPLSEMYGRKPCYVVSLALFLVFVAVCAEAQNMATILTIRFFSAFCASAMISNAPGSVNDIVTEKYRALAFSIWSIGPANGPVLGPVIGGFVYQYLGWRWTFWVVVAAAGSAWLMVSAIKETYTPAILRKRAAKLRKETGDERYHSAYDNKLKFGALLKVNLSRPFIMAATEPICMFWDIYIALVYGILYLCFVAYPIVFGGLRGWSSGFVGLSFVGIGVGGMIAIVCEPLIRKWIDRSKPDADTPPPPEAMVSVVCLGAILIPAGQIWFSWTCTPNVHWIWPIVAGIPFGCGNNLVFIYASAYLVHSYDIFAASALAGNAVLRSIMGATLPLAAPPLFAALGPNWGGTLLGMLEVVCIPIPFIFYRYGAKIRGRSKLIRAMRENKEKAERKKRKADEKVRKRAEADAAEAAGMATGAAVVESVVIETDLEKGGKK</sequence>
<feature type="transmembrane region" description="Helical" evidence="10">
    <location>
        <begin position="336"/>
        <end position="355"/>
    </location>
</feature>
<dbReference type="AlphaFoldDB" id="A0A6A6PY76"/>
<proteinExistence type="inferred from homology"/>
<evidence type="ECO:0000259" key="11">
    <source>
        <dbReference type="PROSITE" id="PS50850"/>
    </source>
</evidence>
<feature type="transmembrane region" description="Helical" evidence="10">
    <location>
        <begin position="361"/>
        <end position="382"/>
    </location>
</feature>
<dbReference type="PROSITE" id="PS50850">
    <property type="entry name" value="MFS"/>
    <property type="match status" value="1"/>
</dbReference>
<dbReference type="OrthoDB" id="3365399at2759"/>
<feature type="transmembrane region" description="Helical" evidence="10">
    <location>
        <begin position="151"/>
        <end position="171"/>
    </location>
</feature>
<dbReference type="EMBL" id="MU001633">
    <property type="protein sequence ID" value="KAF2485070.1"/>
    <property type="molecule type" value="Genomic_DNA"/>
</dbReference>
<feature type="domain" description="Major facilitator superfamily (MFS) profile" evidence="11">
    <location>
        <begin position="22"/>
        <end position="456"/>
    </location>
</feature>
<feature type="transmembrane region" description="Helical" evidence="10">
    <location>
        <begin position="293"/>
        <end position="315"/>
    </location>
</feature>
<feature type="transmembrane region" description="Helical" evidence="10">
    <location>
        <begin position="429"/>
        <end position="451"/>
    </location>
</feature>
<evidence type="ECO:0000256" key="2">
    <source>
        <dbReference type="ARBA" id="ARBA00022692"/>
    </source>
</evidence>
<keyword evidence="4 10" id="KW-0472">Membrane</keyword>
<evidence type="ECO:0000256" key="7">
    <source>
        <dbReference type="ARBA" id="ARBA00069139"/>
    </source>
</evidence>
<dbReference type="Pfam" id="PF07690">
    <property type="entry name" value="MFS_1"/>
    <property type="match status" value="1"/>
</dbReference>
<evidence type="ECO:0000256" key="8">
    <source>
        <dbReference type="ARBA" id="ARBA00077167"/>
    </source>
</evidence>
<evidence type="ECO:0000256" key="5">
    <source>
        <dbReference type="ARBA" id="ARBA00038347"/>
    </source>
</evidence>
<feature type="transmembrane region" description="Helical" evidence="10">
    <location>
        <begin position="120"/>
        <end position="139"/>
    </location>
</feature>
<dbReference type="InterPro" id="IPR036259">
    <property type="entry name" value="MFS_trans_sf"/>
</dbReference>
<dbReference type="InterPro" id="IPR005829">
    <property type="entry name" value="Sugar_transporter_CS"/>
</dbReference>
<feature type="transmembrane region" description="Helical" evidence="10">
    <location>
        <begin position="394"/>
        <end position="417"/>
    </location>
</feature>
<keyword evidence="13" id="KW-1185">Reference proteome</keyword>
<feature type="transmembrane region" description="Helical" evidence="10">
    <location>
        <begin position="257"/>
        <end position="281"/>
    </location>
</feature>
<dbReference type="Gene3D" id="1.20.1250.20">
    <property type="entry name" value="MFS general substrate transporter like domains"/>
    <property type="match status" value="1"/>
</dbReference>
<dbReference type="InterPro" id="IPR020846">
    <property type="entry name" value="MFS_dom"/>
</dbReference>
<evidence type="ECO:0000313" key="13">
    <source>
        <dbReference type="Proteomes" id="UP000799767"/>
    </source>
</evidence>
<feature type="transmembrane region" description="Helical" evidence="10">
    <location>
        <begin position="28"/>
        <end position="54"/>
    </location>
</feature>